<organism evidence="3 5">
    <name type="scientific">Eiseniibacteriota bacterium</name>
    <dbReference type="NCBI Taxonomy" id="2212470"/>
    <lineage>
        <taxon>Bacteria</taxon>
        <taxon>Candidatus Eiseniibacteriota</taxon>
    </lineage>
</organism>
<dbReference type="GO" id="GO:0016758">
    <property type="term" value="F:hexosyltransferase activity"/>
    <property type="evidence" value="ECO:0007669"/>
    <property type="project" value="TreeGrafter"/>
</dbReference>
<feature type="domain" description="Glycosyltransferase subfamily 4-like N-terminal" evidence="2">
    <location>
        <begin position="16"/>
        <end position="193"/>
    </location>
</feature>
<comment type="caution">
    <text evidence="3">The sequence shown here is derived from an EMBL/GenBank/DDBJ whole genome shotgun (WGS) entry which is preliminary data.</text>
</comment>
<dbReference type="AlphaFoldDB" id="A0A538SGF4"/>
<dbReference type="PANTHER" id="PTHR45947:SF3">
    <property type="entry name" value="SULFOQUINOVOSYL TRANSFERASE SQD2"/>
    <property type="match status" value="1"/>
</dbReference>
<evidence type="ECO:0000313" key="6">
    <source>
        <dbReference type="Proteomes" id="UP000320913"/>
    </source>
</evidence>
<evidence type="ECO:0000313" key="3">
    <source>
        <dbReference type="EMBL" id="TMQ50454.1"/>
    </source>
</evidence>
<reference evidence="5 6" key="1">
    <citation type="journal article" date="2019" name="Nat. Microbiol.">
        <title>Mediterranean grassland soil C-N compound turnover is dependent on rainfall and depth, and is mediated by genomically divergent microorganisms.</title>
        <authorList>
            <person name="Diamond S."/>
            <person name="Andeer P.F."/>
            <person name="Li Z."/>
            <person name="Crits-Christoph A."/>
            <person name="Burstein D."/>
            <person name="Anantharaman K."/>
            <person name="Lane K.R."/>
            <person name="Thomas B.C."/>
            <person name="Pan C."/>
            <person name="Northen T.R."/>
            <person name="Banfield J.F."/>
        </authorList>
    </citation>
    <scope>NUCLEOTIDE SEQUENCE [LARGE SCALE GENOMIC DNA]</scope>
    <source>
        <strain evidence="3">WS_1</strain>
        <strain evidence="4">WS_5</strain>
    </source>
</reference>
<sequence length="411" mass="45554">MRILHVLDHSLPVHSGYSFRSQSILLAQRARGWDVAAVTSPKHEADFGPEAPPHEVIGGVAYYRTGATPVSRIPFVGERALIDALARRIEEAAAIESPDLLHAHSPVLTALAALRAGKRLGLPVVYEIRAFWEDAAVDHGTYVQGSWKYRLTRAAETWACRRVDRITVLCGGLVEDLAARGIARERMTVIGNGIDPERFAPSAPDEEYRRIWALGSRRVAAFLGSFYRYEGLDLLLEAYAGIRRRYPDLTLLLVGGGETERELKERARELGVQDGVVFSGRIPQERIPGVYALADVLVYPRYRMRLTELVTPLKPLEAMAMGKALLASDVGGHRELIQDGRTGILFQPGDPGSLAEALGRMLEDSSLRRKLADEGRAWVNAERSWAKTTMPYGEVYAAALRRAERPLRSAR</sequence>
<dbReference type="EMBL" id="VBOV01000119">
    <property type="protein sequence ID" value="TMQ58781.1"/>
    <property type="molecule type" value="Genomic_DNA"/>
</dbReference>
<name>A0A538SGF4_UNCEI</name>
<protein>
    <submittedName>
        <fullName evidence="3">Glycosyltransferase, exosortase A system-associated</fullName>
    </submittedName>
</protein>
<dbReference type="InterPro" id="IPR028098">
    <property type="entry name" value="Glyco_trans_4-like_N"/>
</dbReference>
<dbReference type="NCBIfam" id="TIGR04063">
    <property type="entry name" value="stp3"/>
    <property type="match status" value="1"/>
</dbReference>
<evidence type="ECO:0000313" key="5">
    <source>
        <dbReference type="Proteomes" id="UP000316292"/>
    </source>
</evidence>
<accession>A0A538SGF4</accession>
<dbReference type="Pfam" id="PF13579">
    <property type="entry name" value="Glyco_trans_4_4"/>
    <property type="match status" value="1"/>
</dbReference>
<dbReference type="Proteomes" id="UP000316292">
    <property type="component" value="Unassembled WGS sequence"/>
</dbReference>
<gene>
    <name evidence="3" type="ORF">E6K71_02580</name>
    <name evidence="4" type="ORF">E6K75_04945</name>
</gene>
<evidence type="ECO:0000259" key="1">
    <source>
        <dbReference type="Pfam" id="PF00534"/>
    </source>
</evidence>
<keyword evidence="3" id="KW-0808">Transferase</keyword>
<dbReference type="InterPro" id="IPR001296">
    <property type="entry name" value="Glyco_trans_1"/>
</dbReference>
<dbReference type="CDD" id="cd03794">
    <property type="entry name" value="GT4_WbuB-like"/>
    <property type="match status" value="1"/>
</dbReference>
<evidence type="ECO:0000313" key="4">
    <source>
        <dbReference type="EMBL" id="TMQ58781.1"/>
    </source>
</evidence>
<dbReference type="Pfam" id="PF00534">
    <property type="entry name" value="Glycos_transf_1"/>
    <property type="match status" value="1"/>
</dbReference>
<dbReference type="EMBL" id="VBOR01000034">
    <property type="protein sequence ID" value="TMQ50454.1"/>
    <property type="molecule type" value="Genomic_DNA"/>
</dbReference>
<dbReference type="SUPFAM" id="SSF53756">
    <property type="entry name" value="UDP-Glycosyltransferase/glycogen phosphorylase"/>
    <property type="match status" value="1"/>
</dbReference>
<dbReference type="InterPro" id="IPR024004">
    <property type="entry name" value="PEP-CTERM/XrtA_GlycosylTrfase"/>
</dbReference>
<feature type="domain" description="Glycosyl transferase family 1" evidence="1">
    <location>
        <begin position="206"/>
        <end position="378"/>
    </location>
</feature>
<proteinExistence type="predicted"/>
<evidence type="ECO:0000259" key="2">
    <source>
        <dbReference type="Pfam" id="PF13579"/>
    </source>
</evidence>
<dbReference type="InterPro" id="IPR050194">
    <property type="entry name" value="Glycosyltransferase_grp1"/>
</dbReference>
<dbReference type="Gene3D" id="3.40.50.2000">
    <property type="entry name" value="Glycogen Phosphorylase B"/>
    <property type="match status" value="2"/>
</dbReference>
<dbReference type="PANTHER" id="PTHR45947">
    <property type="entry name" value="SULFOQUINOVOSYL TRANSFERASE SQD2"/>
    <property type="match status" value="1"/>
</dbReference>
<dbReference type="Proteomes" id="UP000320913">
    <property type="component" value="Unassembled WGS sequence"/>
</dbReference>